<comment type="caution">
    <text evidence="7">The sequence shown here is derived from an EMBL/GenBank/DDBJ whole genome shotgun (WGS) entry which is preliminary data.</text>
</comment>
<gene>
    <name evidence="7" type="ORF">A3J50_04125</name>
</gene>
<dbReference type="InterPro" id="IPR042177">
    <property type="entry name" value="Cell/Rod_1"/>
</dbReference>
<evidence type="ECO:0000256" key="4">
    <source>
        <dbReference type="ARBA" id="ARBA00032089"/>
    </source>
</evidence>
<dbReference type="PANTHER" id="PTHR34138">
    <property type="entry name" value="CELL SHAPE-DETERMINING PROTEIN MREC"/>
    <property type="match status" value="1"/>
</dbReference>
<organism evidence="7 8">
    <name type="scientific">Candidatus Woykebacteria bacterium RIFCSPHIGHO2_02_FULL_43_16b</name>
    <dbReference type="NCBI Taxonomy" id="1802601"/>
    <lineage>
        <taxon>Bacteria</taxon>
        <taxon>Candidatus Woykeibacteriota</taxon>
    </lineage>
</organism>
<evidence type="ECO:0000259" key="6">
    <source>
        <dbReference type="Pfam" id="PF04085"/>
    </source>
</evidence>
<dbReference type="InterPro" id="IPR007221">
    <property type="entry name" value="MreC"/>
</dbReference>
<sequence>MIVSLVLISADHFRMLEVPKSIFGTLFVPVQIGLDRTVKKITYELNTITEIGRIRDRNRDLEYNSALLSAENIKLKALESENKILREQLQSKIKTKLLTPVNTIGFSQIGGAKYLMIDQGSNNGVRRDQLVVLNEILIGKIEAVGPVSANIILTTHPEFKIPANTQRGTKGLAVGRYQQEVRLTKILPEEKVEVGDQVQTSGEAGFPKGLIIGKVEEVFKSDKDIFQEAKVSLLINPEKFSIVFLLE</sequence>
<accession>A0A1G1WQR1</accession>
<name>A0A1G1WQR1_9BACT</name>
<dbReference type="Pfam" id="PF04085">
    <property type="entry name" value="MreC"/>
    <property type="match status" value="1"/>
</dbReference>
<reference evidence="7 8" key="1">
    <citation type="journal article" date="2016" name="Nat. Commun.">
        <title>Thousands of microbial genomes shed light on interconnected biogeochemical processes in an aquifer system.</title>
        <authorList>
            <person name="Anantharaman K."/>
            <person name="Brown C.T."/>
            <person name="Hug L.A."/>
            <person name="Sharon I."/>
            <person name="Castelle C.J."/>
            <person name="Probst A.J."/>
            <person name="Thomas B.C."/>
            <person name="Singh A."/>
            <person name="Wilkins M.J."/>
            <person name="Karaoz U."/>
            <person name="Brodie E.L."/>
            <person name="Williams K.H."/>
            <person name="Hubbard S.S."/>
            <person name="Banfield J.F."/>
        </authorList>
    </citation>
    <scope>NUCLEOTIDE SEQUENCE [LARGE SCALE GENOMIC DNA]</scope>
</reference>
<dbReference type="PANTHER" id="PTHR34138:SF1">
    <property type="entry name" value="CELL SHAPE-DETERMINING PROTEIN MREC"/>
    <property type="match status" value="1"/>
</dbReference>
<dbReference type="PIRSF" id="PIRSF038471">
    <property type="entry name" value="MreC"/>
    <property type="match status" value="1"/>
</dbReference>
<comment type="similarity">
    <text evidence="1">Belongs to the MreC family.</text>
</comment>
<dbReference type="InterPro" id="IPR042175">
    <property type="entry name" value="Cell/Rod_MreC_2"/>
</dbReference>
<dbReference type="AlphaFoldDB" id="A0A1G1WQR1"/>
<dbReference type="Proteomes" id="UP000177821">
    <property type="component" value="Unassembled WGS sequence"/>
</dbReference>
<evidence type="ECO:0000313" key="7">
    <source>
        <dbReference type="EMBL" id="OGY30053.1"/>
    </source>
</evidence>
<dbReference type="InterPro" id="IPR055342">
    <property type="entry name" value="MreC_beta-barrel_core"/>
</dbReference>
<dbReference type="GO" id="GO:0008360">
    <property type="term" value="P:regulation of cell shape"/>
    <property type="evidence" value="ECO:0007669"/>
    <property type="project" value="UniProtKB-KW"/>
</dbReference>
<proteinExistence type="inferred from homology"/>
<keyword evidence="3" id="KW-0133">Cell shape</keyword>
<feature type="coiled-coil region" evidence="5">
    <location>
        <begin position="68"/>
        <end position="95"/>
    </location>
</feature>
<evidence type="ECO:0000256" key="1">
    <source>
        <dbReference type="ARBA" id="ARBA00009369"/>
    </source>
</evidence>
<evidence type="ECO:0000256" key="3">
    <source>
        <dbReference type="ARBA" id="ARBA00022960"/>
    </source>
</evidence>
<protein>
    <recommendedName>
        <fullName evidence="2">Cell shape-determining protein MreC</fullName>
    </recommendedName>
    <alternativeName>
        <fullName evidence="4">Cell shape protein MreC</fullName>
    </alternativeName>
</protein>
<evidence type="ECO:0000256" key="2">
    <source>
        <dbReference type="ARBA" id="ARBA00013855"/>
    </source>
</evidence>
<dbReference type="Gene3D" id="2.40.10.350">
    <property type="entry name" value="Rod shape-determining protein MreC, domain 2"/>
    <property type="match status" value="1"/>
</dbReference>
<dbReference type="GO" id="GO:0005886">
    <property type="term" value="C:plasma membrane"/>
    <property type="evidence" value="ECO:0007669"/>
    <property type="project" value="TreeGrafter"/>
</dbReference>
<feature type="domain" description="Rod shape-determining protein MreC beta-barrel core" evidence="6">
    <location>
        <begin position="112"/>
        <end position="246"/>
    </location>
</feature>
<evidence type="ECO:0000256" key="5">
    <source>
        <dbReference type="SAM" id="Coils"/>
    </source>
</evidence>
<keyword evidence="5" id="KW-0175">Coiled coil</keyword>
<dbReference type="Gene3D" id="2.40.10.340">
    <property type="entry name" value="Rod shape-determining protein MreC, domain 1"/>
    <property type="match status" value="1"/>
</dbReference>
<evidence type="ECO:0000313" key="8">
    <source>
        <dbReference type="Proteomes" id="UP000177821"/>
    </source>
</evidence>
<dbReference type="EMBL" id="MHCX01000009">
    <property type="protein sequence ID" value="OGY30053.1"/>
    <property type="molecule type" value="Genomic_DNA"/>
</dbReference>